<protein>
    <submittedName>
        <fullName evidence="1">Uncharacterized protein</fullName>
    </submittedName>
</protein>
<dbReference type="HOGENOM" id="CLU_3248844_0_0_6"/>
<organism evidence="1 2">
    <name type="scientific">Candidatus Riesia pediculischaeffi PTSU</name>
    <dbReference type="NCBI Taxonomy" id="1401651"/>
    <lineage>
        <taxon>Bacteria</taxon>
        <taxon>Pseudomonadati</taxon>
        <taxon>Pseudomonadota</taxon>
        <taxon>Gammaproteobacteria</taxon>
        <taxon>Enterobacterales</taxon>
        <taxon>Enterobacteriaceae</taxon>
        <taxon>Candidatus Riesia</taxon>
    </lineage>
</organism>
<name>A0A0C1V604_9ENTR</name>
<comment type="caution">
    <text evidence="1">The sequence shown here is derived from an EMBL/GenBank/DDBJ whole genome shotgun (WGS) entry which is preliminary data.</text>
</comment>
<accession>A0A0C1V604</accession>
<dbReference type="Proteomes" id="UP000054529">
    <property type="component" value="Unassembled WGS sequence"/>
</dbReference>
<dbReference type="AlphaFoldDB" id="A0A0C1V604"/>
<proteinExistence type="predicted"/>
<reference evidence="1 2" key="1">
    <citation type="journal article" date="2014" name="G3 (Bethesda)">
        <title>Genome sequence of Candidatus Riesia pediculischaeffi, endosymbiont of chimpanzee lice, and genomic comparison of recently acquired endosymbionts from human and chimpanzee lice.</title>
        <authorList>
            <person name="Boyd B.M."/>
            <person name="Allen J.M."/>
            <person name="de Crecy-Lagard V."/>
            <person name="Reed D.L."/>
        </authorList>
    </citation>
    <scope>NUCLEOTIDE SEQUENCE [LARGE SCALE GENOMIC DNA]</scope>
    <source>
        <strain evidence="1 2">PTSU</strain>
    </source>
</reference>
<sequence length="42" mass="5100">MRISLKLLLIFLKKILLKGCDRFLSLRRKSKRKKSKQATRRK</sequence>
<dbReference type="EMBL" id="AWXV01000004">
    <property type="protein sequence ID" value="KIE63844.1"/>
    <property type="molecule type" value="Genomic_DNA"/>
</dbReference>
<gene>
    <name evidence="1" type="ORF">P689_12213</name>
</gene>
<evidence type="ECO:0000313" key="2">
    <source>
        <dbReference type="Proteomes" id="UP000054529"/>
    </source>
</evidence>
<evidence type="ECO:0000313" key="1">
    <source>
        <dbReference type="EMBL" id="KIE63844.1"/>
    </source>
</evidence>